<gene>
    <name evidence="2" type="ORF">MCHLDSM_07144</name>
</gene>
<dbReference type="PATRIC" id="fig|37916.4.peg.7160"/>
<name>A0A0J6VE08_9MYCO</name>
<evidence type="ECO:0000313" key="2">
    <source>
        <dbReference type="EMBL" id="KMO67887.1"/>
    </source>
</evidence>
<organism evidence="2 3">
    <name type="scientific">Mycolicibacterium chlorophenolicum</name>
    <dbReference type="NCBI Taxonomy" id="37916"/>
    <lineage>
        <taxon>Bacteria</taxon>
        <taxon>Bacillati</taxon>
        <taxon>Actinomycetota</taxon>
        <taxon>Actinomycetes</taxon>
        <taxon>Mycobacteriales</taxon>
        <taxon>Mycobacteriaceae</taxon>
        <taxon>Mycolicibacterium</taxon>
    </lineage>
</organism>
<feature type="transmembrane region" description="Helical" evidence="1">
    <location>
        <begin position="117"/>
        <end position="138"/>
    </location>
</feature>
<protein>
    <submittedName>
        <fullName evidence="2">Uncharacterized protein</fullName>
    </submittedName>
</protein>
<feature type="transmembrane region" description="Helical" evidence="1">
    <location>
        <begin position="36"/>
        <end position="54"/>
    </location>
</feature>
<reference evidence="2 3" key="1">
    <citation type="journal article" date="2015" name="Genome Biol. Evol.">
        <title>Characterization of Three Mycobacterium spp. with Potential Use in Bioremediation by Genome Sequencing and Comparative Genomics.</title>
        <authorList>
            <person name="Das S."/>
            <person name="Pettersson B.M."/>
            <person name="Behra P.R."/>
            <person name="Ramesh M."/>
            <person name="Dasgupta S."/>
            <person name="Bhattacharya A."/>
            <person name="Kirsebom L.A."/>
        </authorList>
    </citation>
    <scope>NUCLEOTIDE SEQUENCE [LARGE SCALE GENOMIC DNA]</scope>
    <source>
        <strain evidence="2 3">DSM 43826</strain>
    </source>
</reference>
<evidence type="ECO:0000313" key="3">
    <source>
        <dbReference type="Proteomes" id="UP000036513"/>
    </source>
</evidence>
<keyword evidence="1" id="KW-0472">Membrane</keyword>
<sequence length="242" mass="26342">MKSPVILCAAVVFGAFGVFTAIVACLQFTRLEVPSAIVALGATLFCLGFVVPAFKTFPGRVRPRVQPDSEGTTFRPDRGVEIPIQVGMAGALVSSVLLLVLLPTGRLAIPVPPNMRYALPFTASFLVAGIAPMLWRNVRRGSMSYLRMTVQGMEFAQGWRPRGADWASVKDIASEGPNQKAQTPGAIVFVLNDGTVLTFTASAYTPDGSALRDLARYYWQYPESRDELTDDRVRARLMAALR</sequence>
<evidence type="ECO:0000256" key="1">
    <source>
        <dbReference type="SAM" id="Phobius"/>
    </source>
</evidence>
<feature type="transmembrane region" description="Helical" evidence="1">
    <location>
        <begin position="84"/>
        <end position="105"/>
    </location>
</feature>
<accession>A0A0J6VE08</accession>
<dbReference type="EMBL" id="JYNL01000069">
    <property type="protein sequence ID" value="KMO67887.1"/>
    <property type="molecule type" value="Genomic_DNA"/>
</dbReference>
<dbReference type="AlphaFoldDB" id="A0A0J6VE08"/>
<dbReference type="RefSeq" id="WP_131722724.1">
    <property type="nucleotide sequence ID" value="NZ_JYNL01000069.1"/>
</dbReference>
<keyword evidence="1" id="KW-0812">Transmembrane</keyword>
<dbReference type="Proteomes" id="UP000036513">
    <property type="component" value="Unassembled WGS sequence"/>
</dbReference>
<keyword evidence="3" id="KW-1185">Reference proteome</keyword>
<dbReference type="PROSITE" id="PS51257">
    <property type="entry name" value="PROKAR_LIPOPROTEIN"/>
    <property type="match status" value="1"/>
</dbReference>
<dbReference type="STRING" id="37916.MCHLDSM_07144"/>
<keyword evidence="1" id="KW-1133">Transmembrane helix</keyword>
<comment type="caution">
    <text evidence="2">The sequence shown here is derived from an EMBL/GenBank/DDBJ whole genome shotgun (WGS) entry which is preliminary data.</text>
</comment>
<proteinExistence type="predicted"/>